<accession>A0A8J2QGH5</accession>
<evidence type="ECO:0000313" key="4">
    <source>
        <dbReference type="Proteomes" id="UP000789524"/>
    </source>
</evidence>
<gene>
    <name evidence="3" type="ORF">DCHRY22_LOCUS2836</name>
</gene>
<comment type="caution">
    <text evidence="3">The sequence shown here is derived from an EMBL/GenBank/DDBJ whole genome shotgun (WGS) entry which is preliminary data.</text>
</comment>
<dbReference type="Proteomes" id="UP000789524">
    <property type="component" value="Unassembled WGS sequence"/>
</dbReference>
<evidence type="ECO:0000313" key="3">
    <source>
        <dbReference type="EMBL" id="CAG9561303.1"/>
    </source>
</evidence>
<dbReference type="AlphaFoldDB" id="A0A8J2QGH5"/>
<dbReference type="OrthoDB" id="10536839at2759"/>
<keyword evidence="4" id="KW-1185">Reference proteome</keyword>
<evidence type="ECO:0000256" key="1">
    <source>
        <dbReference type="SAM" id="MobiDB-lite"/>
    </source>
</evidence>
<keyword evidence="2" id="KW-1133">Transmembrane helix</keyword>
<name>A0A8J2QGH5_9NEOP</name>
<keyword evidence="2" id="KW-0472">Membrane</keyword>
<reference evidence="3" key="1">
    <citation type="submission" date="2021-09" db="EMBL/GenBank/DDBJ databases">
        <authorList>
            <person name="Martin H S."/>
        </authorList>
    </citation>
    <scope>NUCLEOTIDE SEQUENCE</scope>
</reference>
<proteinExistence type="predicted"/>
<organism evidence="3 4">
    <name type="scientific">Danaus chrysippus</name>
    <name type="common">African queen</name>
    <dbReference type="NCBI Taxonomy" id="151541"/>
    <lineage>
        <taxon>Eukaryota</taxon>
        <taxon>Metazoa</taxon>
        <taxon>Ecdysozoa</taxon>
        <taxon>Arthropoda</taxon>
        <taxon>Hexapoda</taxon>
        <taxon>Insecta</taxon>
        <taxon>Pterygota</taxon>
        <taxon>Neoptera</taxon>
        <taxon>Endopterygota</taxon>
        <taxon>Lepidoptera</taxon>
        <taxon>Glossata</taxon>
        <taxon>Ditrysia</taxon>
        <taxon>Papilionoidea</taxon>
        <taxon>Nymphalidae</taxon>
        <taxon>Danainae</taxon>
        <taxon>Danaini</taxon>
        <taxon>Danaina</taxon>
        <taxon>Danaus</taxon>
        <taxon>Anosia</taxon>
    </lineage>
</organism>
<feature type="compositionally biased region" description="Basic and acidic residues" evidence="1">
    <location>
        <begin position="92"/>
        <end position="110"/>
    </location>
</feature>
<keyword evidence="2" id="KW-0812">Transmembrane</keyword>
<feature type="transmembrane region" description="Helical" evidence="2">
    <location>
        <begin position="12"/>
        <end position="34"/>
    </location>
</feature>
<dbReference type="EMBL" id="CAKASE010000046">
    <property type="protein sequence ID" value="CAG9561303.1"/>
    <property type="molecule type" value="Genomic_DNA"/>
</dbReference>
<sequence length="117" mass="12368">MAPVLGRLGAGAGFTTFIMIAFCGATLIGAPWGWEPPPPARTTHSRINIRSVPHAAAAWWDSAHPSVGGSAYETSAHTDDGSGDPVGGASDMCRHSDMTYQERPRLEGEGRPYVSNM</sequence>
<protein>
    <submittedName>
        <fullName evidence="3">(African queen) hypothetical protein</fullName>
    </submittedName>
</protein>
<evidence type="ECO:0000256" key="2">
    <source>
        <dbReference type="SAM" id="Phobius"/>
    </source>
</evidence>
<feature type="region of interest" description="Disordered" evidence="1">
    <location>
        <begin position="65"/>
        <end position="117"/>
    </location>
</feature>